<proteinExistence type="predicted"/>
<name>A0A0F9P1Y3_9ZZZZ</name>
<sequence>MTDFIQQTDQSIYIVDEESYGEHYDPESEHNAWVAISAAFPHVIPVNIITDSFDYEIPKILKEKLFSIGGGKYPALIANTIQEPVEISFETKMQHPIFLTYAVGTVASTGTRAEEVTITCPAESGNISQGDYFLINGIDGSGEEHFAVWMDTAGDTSSGKPTIAGIAADHVLPTNLSVNTPNNTPTQVATAVAAILHADGAFTDNSSSGADVKTTMASSGAVRDARDSGVASCGITVSVTQQGVNTHTITESTGYSLPSLTMHIEQRNSTPVVKESAADGVTVAAGKTFTSAGATFSSSGVAAGHLLCIDEGTQTGKYLIISVDSENQVTVAKDSDFLATTSLDFRVLDTEDVIVDLFGCVVTDYELTIDYGDKIVSESVTLKCVNYSLGDRLTNPPPKVELIDPHTWVDLKESASNYLLQEGTTDKTPDIVNKAILKISNDVEFQPELESRYPQTAMNGKREVSLQLVGFTKNRDTFDYFNDTWDNTNQRYSSASGRLNSKIRLERNITYDYMLFSIYNWLIEEHNHNVFSIDDRIKGLDLTFTAATPDSNLRIIDSFSIVDFLSDTCYQNSFS</sequence>
<protein>
    <submittedName>
        <fullName evidence="1">Uncharacterized protein</fullName>
    </submittedName>
</protein>
<reference evidence="1" key="1">
    <citation type="journal article" date="2015" name="Nature">
        <title>Complex archaea that bridge the gap between prokaryotes and eukaryotes.</title>
        <authorList>
            <person name="Spang A."/>
            <person name="Saw J.H."/>
            <person name="Jorgensen S.L."/>
            <person name="Zaremba-Niedzwiedzka K."/>
            <person name="Martijn J."/>
            <person name="Lind A.E."/>
            <person name="van Eijk R."/>
            <person name="Schleper C."/>
            <person name="Guy L."/>
            <person name="Ettema T.J."/>
        </authorList>
    </citation>
    <scope>NUCLEOTIDE SEQUENCE</scope>
</reference>
<dbReference type="EMBL" id="LAZR01003435">
    <property type="protein sequence ID" value="KKN18362.1"/>
    <property type="molecule type" value="Genomic_DNA"/>
</dbReference>
<comment type="caution">
    <text evidence="1">The sequence shown here is derived from an EMBL/GenBank/DDBJ whole genome shotgun (WGS) entry which is preliminary data.</text>
</comment>
<dbReference type="AlphaFoldDB" id="A0A0F9P1Y3"/>
<organism evidence="1">
    <name type="scientific">marine sediment metagenome</name>
    <dbReference type="NCBI Taxonomy" id="412755"/>
    <lineage>
        <taxon>unclassified sequences</taxon>
        <taxon>metagenomes</taxon>
        <taxon>ecological metagenomes</taxon>
    </lineage>
</organism>
<evidence type="ECO:0000313" key="1">
    <source>
        <dbReference type="EMBL" id="KKN18362.1"/>
    </source>
</evidence>
<accession>A0A0F9P1Y3</accession>
<gene>
    <name evidence="1" type="ORF">LCGC14_0956540</name>
</gene>